<comment type="cofactor">
    <cofactor evidence="1 8">
        <name>Mg(2+)</name>
        <dbReference type="ChEBI" id="CHEBI:18420"/>
    </cofactor>
</comment>
<protein>
    <recommendedName>
        <fullName evidence="8">Ribonuclease VapC</fullName>
        <shortName evidence="8">RNase VapC</shortName>
        <ecNumber evidence="8">3.1.-.-</ecNumber>
    </recommendedName>
    <alternativeName>
        <fullName evidence="8">Toxin VapC</fullName>
    </alternativeName>
</protein>
<evidence type="ECO:0000256" key="5">
    <source>
        <dbReference type="ARBA" id="ARBA00022801"/>
    </source>
</evidence>
<evidence type="ECO:0000256" key="6">
    <source>
        <dbReference type="ARBA" id="ARBA00022842"/>
    </source>
</evidence>
<dbReference type="SUPFAM" id="SSF88723">
    <property type="entry name" value="PIN domain-like"/>
    <property type="match status" value="1"/>
</dbReference>
<dbReference type="Pfam" id="PF01850">
    <property type="entry name" value="PIN"/>
    <property type="match status" value="1"/>
</dbReference>
<evidence type="ECO:0000313" key="10">
    <source>
        <dbReference type="EMBL" id="RNJ41771.1"/>
    </source>
</evidence>
<evidence type="ECO:0000259" key="9">
    <source>
        <dbReference type="Pfam" id="PF01850"/>
    </source>
</evidence>
<dbReference type="Gene3D" id="3.40.50.1010">
    <property type="entry name" value="5'-nuclease"/>
    <property type="match status" value="1"/>
</dbReference>
<comment type="similarity">
    <text evidence="7 8">Belongs to the PINc/VapC protein family.</text>
</comment>
<proteinExistence type="inferred from homology"/>
<dbReference type="RefSeq" id="WP_123170058.1">
    <property type="nucleotide sequence ID" value="NZ_QKOD01000015.1"/>
</dbReference>
<keyword evidence="8" id="KW-0800">Toxin</keyword>
<evidence type="ECO:0000256" key="2">
    <source>
        <dbReference type="ARBA" id="ARBA00022649"/>
    </source>
</evidence>
<dbReference type="EMBL" id="QKOD01000015">
    <property type="protein sequence ID" value="RNJ41771.1"/>
    <property type="molecule type" value="Genomic_DNA"/>
</dbReference>
<dbReference type="InterPro" id="IPR050556">
    <property type="entry name" value="Type_II_TA_system_RNase"/>
</dbReference>
<keyword evidence="6 8" id="KW-0460">Magnesium</keyword>
<dbReference type="AlphaFoldDB" id="A0A3M9X1T3"/>
<dbReference type="InterPro" id="IPR002716">
    <property type="entry name" value="PIN_dom"/>
</dbReference>
<feature type="binding site" evidence="8">
    <location>
        <position position="4"/>
    </location>
    <ligand>
        <name>Mg(2+)</name>
        <dbReference type="ChEBI" id="CHEBI:18420"/>
    </ligand>
</feature>
<evidence type="ECO:0000256" key="4">
    <source>
        <dbReference type="ARBA" id="ARBA00022723"/>
    </source>
</evidence>
<accession>A0A3M9X1T3</accession>
<comment type="function">
    <text evidence="8">Toxic component of a toxin-antitoxin (TA) system. An RNase.</text>
</comment>
<evidence type="ECO:0000256" key="7">
    <source>
        <dbReference type="ARBA" id="ARBA00038093"/>
    </source>
</evidence>
<feature type="binding site" evidence="8">
    <location>
        <position position="102"/>
    </location>
    <ligand>
        <name>Mg(2+)</name>
        <dbReference type="ChEBI" id="CHEBI:18420"/>
    </ligand>
</feature>
<sequence>MFVDASAIIAIIGDEEDGLALAARLGQAGSVRVSPIVVYEAVAGLARKRACPIEEAEELVTLMLDEIPAQIIEINGAIGQEAIRAFHRFGKGRHKADLNMGDCFAYACARLYDIPLLFKGNDFVHTDIEVA</sequence>
<dbReference type="GO" id="GO:0000287">
    <property type="term" value="F:magnesium ion binding"/>
    <property type="evidence" value="ECO:0007669"/>
    <property type="project" value="UniProtKB-UniRule"/>
</dbReference>
<organism evidence="10 11">
    <name type="scientific">Mesorhizobium japonicum</name>
    <dbReference type="NCBI Taxonomy" id="2066070"/>
    <lineage>
        <taxon>Bacteria</taxon>
        <taxon>Pseudomonadati</taxon>
        <taxon>Pseudomonadota</taxon>
        <taxon>Alphaproteobacteria</taxon>
        <taxon>Hyphomicrobiales</taxon>
        <taxon>Phyllobacteriaceae</taxon>
        <taxon>Mesorhizobium</taxon>
    </lineage>
</organism>
<gene>
    <name evidence="8" type="primary">vapC</name>
    <name evidence="10" type="ORF">DNR46_31660</name>
</gene>
<keyword evidence="5 8" id="KW-0378">Hydrolase</keyword>
<evidence type="ECO:0000313" key="11">
    <source>
        <dbReference type="Proteomes" id="UP000275436"/>
    </source>
</evidence>
<feature type="domain" description="PIN" evidence="9">
    <location>
        <begin position="1"/>
        <end position="127"/>
    </location>
</feature>
<dbReference type="HAMAP" id="MF_00265">
    <property type="entry name" value="VapC_Nob1"/>
    <property type="match status" value="1"/>
</dbReference>
<dbReference type="GO" id="GO:0004540">
    <property type="term" value="F:RNA nuclease activity"/>
    <property type="evidence" value="ECO:0007669"/>
    <property type="project" value="InterPro"/>
</dbReference>
<comment type="caution">
    <text evidence="10">The sequence shown here is derived from an EMBL/GenBank/DDBJ whole genome shotgun (WGS) entry which is preliminary data.</text>
</comment>
<dbReference type="Proteomes" id="UP000275436">
    <property type="component" value="Unassembled WGS sequence"/>
</dbReference>
<dbReference type="CDD" id="cd09871">
    <property type="entry name" value="PIN_MtVapC28-VapC30-like"/>
    <property type="match status" value="1"/>
</dbReference>
<name>A0A3M9X1T3_9HYPH</name>
<reference evidence="10 11" key="1">
    <citation type="journal article" date="2018" name="Mol. Plant Microbe Interact.">
        <title>Taxonomically Different Co-Microsymbionts of a Relict Legume, Oxytropis popoviana, Have Complementary Sets of Symbiotic Genes and Together Increase the Efficiency of Plant Nodulation.</title>
        <authorList>
            <person name="Safronova V."/>
            <person name="Belimov A."/>
            <person name="Sazanova A."/>
            <person name="Chirak E."/>
            <person name="Verkhozina A."/>
            <person name="Kuznetsova I."/>
            <person name="Andronov E."/>
            <person name="Puhalsky J."/>
            <person name="Tikhonovich I."/>
        </authorList>
    </citation>
    <scope>NUCLEOTIDE SEQUENCE [LARGE SCALE GENOMIC DNA]</scope>
    <source>
        <strain evidence="10 11">Opo-235</strain>
    </source>
</reference>
<evidence type="ECO:0000256" key="1">
    <source>
        <dbReference type="ARBA" id="ARBA00001946"/>
    </source>
</evidence>
<keyword evidence="2 8" id="KW-1277">Toxin-antitoxin system</keyword>
<keyword evidence="4 8" id="KW-0479">Metal-binding</keyword>
<evidence type="ECO:0000256" key="3">
    <source>
        <dbReference type="ARBA" id="ARBA00022722"/>
    </source>
</evidence>
<keyword evidence="3 8" id="KW-0540">Nuclease</keyword>
<dbReference type="PANTHER" id="PTHR33653:SF1">
    <property type="entry name" value="RIBONUCLEASE VAPC2"/>
    <property type="match status" value="1"/>
</dbReference>
<dbReference type="InterPro" id="IPR029060">
    <property type="entry name" value="PIN-like_dom_sf"/>
</dbReference>
<dbReference type="GO" id="GO:0016787">
    <property type="term" value="F:hydrolase activity"/>
    <property type="evidence" value="ECO:0007669"/>
    <property type="project" value="UniProtKB-KW"/>
</dbReference>
<dbReference type="InterPro" id="IPR022907">
    <property type="entry name" value="VapC_family"/>
</dbReference>
<dbReference type="GO" id="GO:0090729">
    <property type="term" value="F:toxin activity"/>
    <property type="evidence" value="ECO:0007669"/>
    <property type="project" value="UniProtKB-KW"/>
</dbReference>
<dbReference type="EC" id="3.1.-.-" evidence="8"/>
<dbReference type="PANTHER" id="PTHR33653">
    <property type="entry name" value="RIBONUCLEASE VAPC2"/>
    <property type="match status" value="1"/>
</dbReference>
<evidence type="ECO:0000256" key="8">
    <source>
        <dbReference type="HAMAP-Rule" id="MF_00265"/>
    </source>
</evidence>